<dbReference type="EMBL" id="JAEVFJ010000034">
    <property type="protein sequence ID" value="KAH8091835.1"/>
    <property type="molecule type" value="Genomic_DNA"/>
</dbReference>
<evidence type="ECO:0000313" key="4">
    <source>
        <dbReference type="Proteomes" id="UP000813824"/>
    </source>
</evidence>
<keyword evidence="2" id="KW-0472">Membrane</keyword>
<name>A0A8K0XLW9_9AGAR</name>
<dbReference type="AlphaFoldDB" id="A0A8K0XLW9"/>
<reference evidence="3" key="1">
    <citation type="journal article" date="2021" name="New Phytol.">
        <title>Evolutionary innovations through gain and loss of genes in the ectomycorrhizal Boletales.</title>
        <authorList>
            <person name="Wu G."/>
            <person name="Miyauchi S."/>
            <person name="Morin E."/>
            <person name="Kuo A."/>
            <person name="Drula E."/>
            <person name="Varga T."/>
            <person name="Kohler A."/>
            <person name="Feng B."/>
            <person name="Cao Y."/>
            <person name="Lipzen A."/>
            <person name="Daum C."/>
            <person name="Hundley H."/>
            <person name="Pangilinan J."/>
            <person name="Johnson J."/>
            <person name="Barry K."/>
            <person name="LaButti K."/>
            <person name="Ng V."/>
            <person name="Ahrendt S."/>
            <person name="Min B."/>
            <person name="Choi I.G."/>
            <person name="Park H."/>
            <person name="Plett J.M."/>
            <person name="Magnuson J."/>
            <person name="Spatafora J.W."/>
            <person name="Nagy L.G."/>
            <person name="Henrissat B."/>
            <person name="Grigoriev I.V."/>
            <person name="Yang Z.L."/>
            <person name="Xu J."/>
            <person name="Martin F.M."/>
        </authorList>
    </citation>
    <scope>NUCLEOTIDE SEQUENCE</scope>
    <source>
        <strain evidence="3">KKN 215</strain>
    </source>
</reference>
<sequence length="130" mass="14844">MFPESVTNSTRTLVWYLIAFLAQFCPSCTYPISYLRHTTRHSMQSSMLSHDLNRHLRTNHPPLMHLFKCNTLHFPSLNPSPKWVPSTAPTSRHSSPTTATGICRNLKAPRPYPRCQRRSLTSSISEICCS</sequence>
<keyword evidence="4" id="KW-1185">Reference proteome</keyword>
<evidence type="ECO:0000256" key="2">
    <source>
        <dbReference type="SAM" id="Phobius"/>
    </source>
</evidence>
<protein>
    <submittedName>
        <fullName evidence="3">Uncharacterized protein</fullName>
    </submittedName>
</protein>
<evidence type="ECO:0000313" key="3">
    <source>
        <dbReference type="EMBL" id="KAH8091835.1"/>
    </source>
</evidence>
<evidence type="ECO:0000256" key="1">
    <source>
        <dbReference type="SAM" id="MobiDB-lite"/>
    </source>
</evidence>
<feature type="transmembrane region" description="Helical" evidence="2">
    <location>
        <begin position="13"/>
        <end position="35"/>
    </location>
</feature>
<feature type="compositionally biased region" description="Polar residues" evidence="1">
    <location>
        <begin position="87"/>
        <end position="100"/>
    </location>
</feature>
<keyword evidence="2" id="KW-0812">Transmembrane</keyword>
<proteinExistence type="predicted"/>
<dbReference type="Proteomes" id="UP000813824">
    <property type="component" value="Unassembled WGS sequence"/>
</dbReference>
<gene>
    <name evidence="3" type="ORF">BXZ70DRAFT_952488</name>
</gene>
<accession>A0A8K0XLW9</accession>
<feature type="region of interest" description="Disordered" evidence="1">
    <location>
        <begin position="85"/>
        <end position="105"/>
    </location>
</feature>
<organism evidence="3 4">
    <name type="scientific">Cristinia sonorae</name>
    <dbReference type="NCBI Taxonomy" id="1940300"/>
    <lineage>
        <taxon>Eukaryota</taxon>
        <taxon>Fungi</taxon>
        <taxon>Dikarya</taxon>
        <taxon>Basidiomycota</taxon>
        <taxon>Agaricomycotina</taxon>
        <taxon>Agaricomycetes</taxon>
        <taxon>Agaricomycetidae</taxon>
        <taxon>Agaricales</taxon>
        <taxon>Pleurotineae</taxon>
        <taxon>Stephanosporaceae</taxon>
        <taxon>Cristinia</taxon>
    </lineage>
</organism>
<keyword evidence="2" id="KW-1133">Transmembrane helix</keyword>
<comment type="caution">
    <text evidence="3">The sequence shown here is derived from an EMBL/GenBank/DDBJ whole genome shotgun (WGS) entry which is preliminary data.</text>
</comment>